<dbReference type="Proteomes" id="UP000001075">
    <property type="component" value="Unassembled WGS sequence"/>
</dbReference>
<name>G3H797_CRIGR</name>
<dbReference type="EMBL" id="JH000190">
    <property type="protein sequence ID" value="EGW06031.1"/>
    <property type="molecule type" value="Genomic_DNA"/>
</dbReference>
<reference evidence="2" key="1">
    <citation type="journal article" date="2011" name="Nat. Biotechnol.">
        <title>The genomic sequence of the Chinese hamster ovary (CHO)-K1 cell line.</title>
        <authorList>
            <person name="Xu X."/>
            <person name="Nagarajan H."/>
            <person name="Lewis N.E."/>
            <person name="Pan S."/>
            <person name="Cai Z."/>
            <person name="Liu X."/>
            <person name="Chen W."/>
            <person name="Xie M."/>
            <person name="Wang W."/>
            <person name="Hammond S."/>
            <person name="Andersen M.R."/>
            <person name="Neff N."/>
            <person name="Passarelli B."/>
            <person name="Koh W."/>
            <person name="Fan H.C."/>
            <person name="Wang J."/>
            <person name="Gui Y."/>
            <person name="Lee K.H."/>
            <person name="Betenbaugh M.J."/>
            <person name="Quake S.R."/>
            <person name="Famili I."/>
            <person name="Palsson B.O."/>
            <person name="Wang J."/>
        </authorList>
    </citation>
    <scope>NUCLEOTIDE SEQUENCE [LARGE SCALE GENOMIC DNA]</scope>
    <source>
        <strain evidence="2">CHO K1 cell line</strain>
    </source>
</reference>
<accession>G3H797</accession>
<organism evidence="1 2">
    <name type="scientific">Cricetulus griseus</name>
    <name type="common">Chinese hamster</name>
    <name type="synonym">Cricetulus barabensis griseus</name>
    <dbReference type="NCBI Taxonomy" id="10029"/>
    <lineage>
        <taxon>Eukaryota</taxon>
        <taxon>Metazoa</taxon>
        <taxon>Chordata</taxon>
        <taxon>Craniata</taxon>
        <taxon>Vertebrata</taxon>
        <taxon>Euteleostomi</taxon>
        <taxon>Mammalia</taxon>
        <taxon>Eutheria</taxon>
        <taxon>Euarchontoglires</taxon>
        <taxon>Glires</taxon>
        <taxon>Rodentia</taxon>
        <taxon>Myomorpha</taxon>
        <taxon>Muroidea</taxon>
        <taxon>Cricetidae</taxon>
        <taxon>Cricetinae</taxon>
        <taxon>Cricetulus</taxon>
    </lineage>
</organism>
<dbReference type="AlphaFoldDB" id="G3H797"/>
<dbReference type="InParanoid" id="G3H797"/>
<evidence type="ECO:0000313" key="1">
    <source>
        <dbReference type="EMBL" id="EGW06031.1"/>
    </source>
</evidence>
<gene>
    <name evidence="1" type="ORF">I79_006226</name>
</gene>
<proteinExistence type="predicted"/>
<protein>
    <submittedName>
        <fullName evidence="1">Uncharacterized protein</fullName>
    </submittedName>
</protein>
<evidence type="ECO:0000313" key="2">
    <source>
        <dbReference type="Proteomes" id="UP000001075"/>
    </source>
</evidence>
<sequence>MPVPLSCGLHVINHPSLFLPLYLCRTQGVGQLVVACSHSLGSGGHVAIILPLLIWPSSSCNVCAPPCCAGSLECGICCWKCAGCLETTRHRLAFFGLTVSAGLRVSASHVLFPYE</sequence>